<comment type="function">
    <text evidence="20">ATP-dependent DNA helicase important for chromosome transmission and normal cell cycle progression in G(2)/M. May have a role in changing DNA topology to allow the loading of proteins involved in maintaining sister chromatid cohesion in the vicinity of the centromeres. Has a specific role in chromosome segregation during meiosis II.</text>
</comment>
<dbReference type="InterPro" id="IPR014013">
    <property type="entry name" value="Helic_SF1/SF2_ATP-bd_DinG/Rad3"/>
</dbReference>
<feature type="region of interest" description="Disordered" evidence="22">
    <location>
        <begin position="65"/>
        <end position="89"/>
    </location>
</feature>
<evidence type="ECO:0000256" key="16">
    <source>
        <dbReference type="ARBA" id="ARBA00029709"/>
    </source>
</evidence>
<evidence type="ECO:0000256" key="10">
    <source>
        <dbReference type="ARBA" id="ARBA00022840"/>
    </source>
</evidence>
<keyword evidence="15" id="KW-0131">Cell cycle</keyword>
<reference evidence="24 25" key="1">
    <citation type="submission" date="2016-03" db="EMBL/GenBank/DDBJ databases">
        <title>How can Kluyveromyces marxianus grow so fast - potential evolutionary course in Saccharomyces Complex revealed by comparative genomics.</title>
        <authorList>
            <person name="Mo W."/>
            <person name="Lu W."/>
            <person name="Yang X."/>
            <person name="Qi J."/>
            <person name="Lv H."/>
        </authorList>
    </citation>
    <scope>NUCLEOTIDE SEQUENCE [LARGE SCALE GENOMIC DNA]</scope>
    <source>
        <strain evidence="24 25">FIM1</strain>
    </source>
</reference>
<evidence type="ECO:0000256" key="19">
    <source>
        <dbReference type="ARBA" id="ARBA00045008"/>
    </source>
</evidence>
<evidence type="ECO:0000256" key="14">
    <source>
        <dbReference type="ARBA" id="ARBA00023242"/>
    </source>
</evidence>
<evidence type="ECO:0000259" key="23">
    <source>
        <dbReference type="PROSITE" id="PS51193"/>
    </source>
</evidence>
<evidence type="ECO:0000256" key="6">
    <source>
        <dbReference type="ARBA" id="ARBA00022723"/>
    </source>
</evidence>
<evidence type="ECO:0000256" key="8">
    <source>
        <dbReference type="ARBA" id="ARBA00022801"/>
    </source>
</evidence>
<sequence>MSRDFHHPYRPYDIQVQLMDRIYDLLNSSKKIGIFESPTGTGKTLSLICSTVTWLREHKLEKLGSVRDRHSDESSSDFSSDDDDDNEPEWVNQFYNDKILKDKVQVLQQYEDYLDTLSNGKVQVSLRELGTFGGKNKKRKRAAGSVHVDMKIGNGSSSENDDGSQFLPEPYEIGGAGEQVTDKKSQLNDEIQELLAKIGDRDDPNADKYDQNLDLHSPLKIFFASRTHSQLTQFASQLTLPSFPPSSTLLDKERIKFLPLASRKQLCIHEKVSRSRPDLINDSCAETVKKKECQFYTNSKDKITSREFRDHTFSQIHDIEDLVQLGKTFHTCPYYSSRDTLDGAEIVTLPYQHLLSLEVRQSLGIDLKDSIVIIDEAHNLIDTIRSIYSCEVSLSEIDSCLKAIKIYFAKFKKRLNSGNRVSLLKLMKLLEVLKSFIEKYFSEGKEVLPQEIFHNNNIDLLNIHELTNYMKKSKIAYKIDSYTDWVSKPENSDQTTPSQPILFKISQFIMSLSNLSVEGKFYFREGKMIRYMLLEPQEIFKSIVQDSKCVILAGGTMQPVSDITESLFPYIPSDEIVQFSCDHIIPDSNLDTFLVTDGFNFNHENRNKESNMVGLYEFFLEIGKRVPDGVVAFFPSYGYLEQVVNFWKSKGMYQRLNSLKKIFYETKGGNDILPGYTDAISERNSGALLLSVVGGKLSEGINFQDELARAVVMVGLPYPNTFSSEMIVQRRHHENKVLSNGGSEQDAHRVTKEFYENICMKAVNQSVGRAIRHAKDYACIFLIDNRYLNNSIQQKLSHWVRKRIMHQKKTEDILEETSSFFAQKR</sequence>
<evidence type="ECO:0000256" key="20">
    <source>
        <dbReference type="ARBA" id="ARBA00045702"/>
    </source>
</evidence>
<dbReference type="InterPro" id="IPR006555">
    <property type="entry name" value="ATP-dep_Helicase_C"/>
</dbReference>
<dbReference type="InterPro" id="IPR006554">
    <property type="entry name" value="Helicase-like_DEXD_c2"/>
</dbReference>
<comment type="similarity">
    <text evidence="3">Belongs to the DEAD box helicase family. DEAH subfamily. DDX11/CHL1 sub-subfamily.</text>
</comment>
<keyword evidence="13" id="KW-0413">Isomerase</keyword>
<accession>A0ABX6EYY2</accession>
<keyword evidence="11" id="KW-0408">Iron</keyword>
<dbReference type="InterPro" id="IPR027417">
    <property type="entry name" value="P-loop_NTPase"/>
</dbReference>
<proteinExistence type="inferred from homology"/>
<name>A0ABX6EYY2_KLUMA</name>
<protein>
    <recommendedName>
        <fullName evidence="5">ATP-dependent DNA helicase CHL1</fullName>
        <ecNumber evidence="17">5.6.2.3</ecNumber>
    </recommendedName>
    <alternativeName>
        <fullName evidence="4">ATP-dependent DNA helicase chl1</fullName>
    </alternativeName>
    <alternativeName>
        <fullName evidence="16">Chromosome loss protein 1</fullName>
    </alternativeName>
    <alternativeName>
        <fullName evidence="18 19">DNA 5'-3' helicase CHL1</fullName>
    </alternativeName>
</protein>
<evidence type="ECO:0000256" key="3">
    <source>
        <dbReference type="ARBA" id="ARBA00008435"/>
    </source>
</evidence>
<evidence type="ECO:0000256" key="22">
    <source>
        <dbReference type="SAM" id="MobiDB-lite"/>
    </source>
</evidence>
<evidence type="ECO:0000256" key="17">
    <source>
        <dbReference type="ARBA" id="ARBA00044969"/>
    </source>
</evidence>
<keyword evidence="9 24" id="KW-0347">Helicase</keyword>
<keyword evidence="12" id="KW-0411">Iron-sulfur</keyword>
<evidence type="ECO:0000256" key="5">
    <source>
        <dbReference type="ARBA" id="ARBA00017386"/>
    </source>
</evidence>
<reference evidence="24 25" key="2">
    <citation type="submission" date="2019-11" db="EMBL/GenBank/DDBJ databases">
        <authorList>
            <person name="Lu H."/>
        </authorList>
    </citation>
    <scope>NUCLEOTIDE SEQUENCE [LARGE SCALE GENOMIC DNA]</scope>
    <source>
        <strain evidence="24 25">FIM1</strain>
    </source>
</reference>
<dbReference type="SMART" id="SM00488">
    <property type="entry name" value="DEXDc2"/>
    <property type="match status" value="1"/>
</dbReference>
<dbReference type="InterPro" id="IPR045028">
    <property type="entry name" value="DinG/Rad3-like"/>
</dbReference>
<dbReference type="Pfam" id="PF06733">
    <property type="entry name" value="DEAD_2"/>
    <property type="match status" value="1"/>
</dbReference>
<comment type="catalytic activity">
    <reaction evidence="21">
        <text>ATP + H2O = ADP + phosphate + H(+)</text>
        <dbReference type="Rhea" id="RHEA:13065"/>
        <dbReference type="ChEBI" id="CHEBI:15377"/>
        <dbReference type="ChEBI" id="CHEBI:15378"/>
        <dbReference type="ChEBI" id="CHEBI:30616"/>
        <dbReference type="ChEBI" id="CHEBI:43474"/>
        <dbReference type="ChEBI" id="CHEBI:456216"/>
        <dbReference type="EC" id="5.6.2.3"/>
    </reaction>
</comment>
<evidence type="ECO:0000256" key="7">
    <source>
        <dbReference type="ARBA" id="ARBA00022741"/>
    </source>
</evidence>
<evidence type="ECO:0000256" key="2">
    <source>
        <dbReference type="ARBA" id="ARBA00004123"/>
    </source>
</evidence>
<evidence type="ECO:0000256" key="9">
    <source>
        <dbReference type="ARBA" id="ARBA00022806"/>
    </source>
</evidence>
<dbReference type="SMART" id="SM00491">
    <property type="entry name" value="HELICc2"/>
    <property type="match status" value="1"/>
</dbReference>
<evidence type="ECO:0000256" key="12">
    <source>
        <dbReference type="ARBA" id="ARBA00023014"/>
    </source>
</evidence>
<evidence type="ECO:0000256" key="18">
    <source>
        <dbReference type="ARBA" id="ARBA00044998"/>
    </source>
</evidence>
<keyword evidence="14" id="KW-0539">Nucleus</keyword>
<feature type="compositionally biased region" description="Acidic residues" evidence="22">
    <location>
        <begin position="79"/>
        <end position="88"/>
    </location>
</feature>
<feature type="domain" description="Helicase ATP-binding" evidence="23">
    <location>
        <begin position="1"/>
        <end position="436"/>
    </location>
</feature>
<dbReference type="PANTHER" id="PTHR11472:SF41">
    <property type="entry name" value="ATP-DEPENDENT DNA HELICASE DDX11-RELATED"/>
    <property type="match status" value="1"/>
</dbReference>
<dbReference type="PROSITE" id="PS51193">
    <property type="entry name" value="HELICASE_ATP_BIND_2"/>
    <property type="match status" value="1"/>
</dbReference>
<evidence type="ECO:0000313" key="25">
    <source>
        <dbReference type="Proteomes" id="UP000422736"/>
    </source>
</evidence>
<dbReference type="PANTHER" id="PTHR11472">
    <property type="entry name" value="DNA REPAIR DEAD HELICASE RAD3/XP-D SUBFAMILY MEMBER"/>
    <property type="match status" value="1"/>
</dbReference>
<evidence type="ECO:0000256" key="13">
    <source>
        <dbReference type="ARBA" id="ARBA00023235"/>
    </source>
</evidence>
<dbReference type="Proteomes" id="UP000422736">
    <property type="component" value="Chromosome 4"/>
</dbReference>
<dbReference type="InterPro" id="IPR010614">
    <property type="entry name" value="RAD3-like_helicase_DEAD"/>
</dbReference>
<comment type="subcellular location">
    <subcellularLocation>
        <location evidence="2">Nucleus</location>
    </subcellularLocation>
</comment>
<dbReference type="InterPro" id="IPR002464">
    <property type="entry name" value="DNA/RNA_helicase_DEAH_CS"/>
</dbReference>
<dbReference type="SUPFAM" id="SSF52540">
    <property type="entry name" value="P-loop containing nucleoside triphosphate hydrolases"/>
    <property type="match status" value="1"/>
</dbReference>
<dbReference type="GO" id="GO:0004386">
    <property type="term" value="F:helicase activity"/>
    <property type="evidence" value="ECO:0007669"/>
    <property type="project" value="UniProtKB-KW"/>
</dbReference>
<dbReference type="Pfam" id="PF13307">
    <property type="entry name" value="Helicase_C_2"/>
    <property type="match status" value="1"/>
</dbReference>
<keyword evidence="10" id="KW-0067">ATP-binding</keyword>
<evidence type="ECO:0000256" key="21">
    <source>
        <dbReference type="ARBA" id="ARBA00048954"/>
    </source>
</evidence>
<dbReference type="InterPro" id="IPR013020">
    <property type="entry name" value="Rad3/Chl1-like"/>
</dbReference>
<evidence type="ECO:0000256" key="1">
    <source>
        <dbReference type="ARBA" id="ARBA00001966"/>
    </source>
</evidence>
<evidence type="ECO:0000313" key="24">
    <source>
        <dbReference type="EMBL" id="QGN16079.1"/>
    </source>
</evidence>
<dbReference type="EMBL" id="CP015057">
    <property type="protein sequence ID" value="QGN16079.1"/>
    <property type="molecule type" value="Genomic_DNA"/>
</dbReference>
<comment type="cofactor">
    <cofactor evidence="1">
        <name>[4Fe-4S] cluster</name>
        <dbReference type="ChEBI" id="CHEBI:49883"/>
    </cofactor>
</comment>
<keyword evidence="8" id="KW-0378">Hydrolase</keyword>
<evidence type="ECO:0000256" key="11">
    <source>
        <dbReference type="ARBA" id="ARBA00023004"/>
    </source>
</evidence>
<dbReference type="EC" id="5.6.2.3" evidence="17"/>
<keyword evidence="25" id="KW-1185">Reference proteome</keyword>
<dbReference type="PROSITE" id="PS00690">
    <property type="entry name" value="DEAH_ATP_HELICASE"/>
    <property type="match status" value="1"/>
</dbReference>
<dbReference type="NCBIfam" id="TIGR00604">
    <property type="entry name" value="rad3"/>
    <property type="match status" value="1"/>
</dbReference>
<gene>
    <name evidence="24" type="primary">CHL1</name>
    <name evidence="24" type="ORF">FIM1_2779</name>
</gene>
<keyword evidence="6" id="KW-0479">Metal-binding</keyword>
<keyword evidence="7" id="KW-0547">Nucleotide-binding</keyword>
<dbReference type="Gene3D" id="3.40.50.300">
    <property type="entry name" value="P-loop containing nucleotide triphosphate hydrolases"/>
    <property type="match status" value="3"/>
</dbReference>
<evidence type="ECO:0000256" key="4">
    <source>
        <dbReference type="ARBA" id="ARBA00016387"/>
    </source>
</evidence>
<organism evidence="24 25">
    <name type="scientific">Kluyveromyces marxianus</name>
    <name type="common">Yeast</name>
    <name type="synonym">Candida kefyr</name>
    <dbReference type="NCBI Taxonomy" id="4911"/>
    <lineage>
        <taxon>Eukaryota</taxon>
        <taxon>Fungi</taxon>
        <taxon>Dikarya</taxon>
        <taxon>Ascomycota</taxon>
        <taxon>Saccharomycotina</taxon>
        <taxon>Saccharomycetes</taxon>
        <taxon>Saccharomycetales</taxon>
        <taxon>Saccharomycetaceae</taxon>
        <taxon>Kluyveromyces</taxon>
    </lineage>
</organism>
<evidence type="ECO:0000256" key="15">
    <source>
        <dbReference type="ARBA" id="ARBA00023306"/>
    </source>
</evidence>